<evidence type="ECO:0000313" key="2">
    <source>
        <dbReference type="EMBL" id="KAK3230055.1"/>
    </source>
</evidence>
<feature type="domain" description="FAR1" evidence="1">
    <location>
        <begin position="30"/>
        <end position="90"/>
    </location>
</feature>
<gene>
    <name evidence="2" type="ORF">Dsin_001936</name>
</gene>
<accession>A0AAE0B673</accession>
<evidence type="ECO:0000259" key="1">
    <source>
        <dbReference type="Pfam" id="PF03101"/>
    </source>
</evidence>
<dbReference type="EMBL" id="JANJYJ010000001">
    <property type="protein sequence ID" value="KAK3230055.1"/>
    <property type="molecule type" value="Genomic_DNA"/>
</dbReference>
<reference evidence="2" key="1">
    <citation type="journal article" date="2023" name="Plant J.">
        <title>Genome sequences and population genomics provide insights into the demographic history, inbreeding, and mutation load of two 'living fossil' tree species of Dipteronia.</title>
        <authorList>
            <person name="Feng Y."/>
            <person name="Comes H.P."/>
            <person name="Chen J."/>
            <person name="Zhu S."/>
            <person name="Lu R."/>
            <person name="Zhang X."/>
            <person name="Li P."/>
            <person name="Qiu J."/>
            <person name="Olsen K.M."/>
            <person name="Qiu Y."/>
        </authorList>
    </citation>
    <scope>NUCLEOTIDE SEQUENCE</scope>
    <source>
        <strain evidence="2">NBL</strain>
    </source>
</reference>
<dbReference type="AlphaFoldDB" id="A0AAE0B673"/>
<name>A0AAE0B673_9ROSI</name>
<dbReference type="PANTHER" id="PTHR46328:SF27">
    <property type="entry name" value="OS12G0287500 PROTEIN"/>
    <property type="match status" value="1"/>
</dbReference>
<protein>
    <recommendedName>
        <fullName evidence="1">FAR1 domain-containing protein</fullName>
    </recommendedName>
</protein>
<evidence type="ECO:0000313" key="3">
    <source>
        <dbReference type="Proteomes" id="UP001281410"/>
    </source>
</evidence>
<dbReference type="InterPro" id="IPR004330">
    <property type="entry name" value="FAR1_DNA_bnd_dom"/>
</dbReference>
<proteinExistence type="predicted"/>
<dbReference type="Pfam" id="PF03101">
    <property type="entry name" value="FAR1"/>
    <property type="match status" value="1"/>
</dbReference>
<organism evidence="2 3">
    <name type="scientific">Dipteronia sinensis</name>
    <dbReference type="NCBI Taxonomy" id="43782"/>
    <lineage>
        <taxon>Eukaryota</taxon>
        <taxon>Viridiplantae</taxon>
        <taxon>Streptophyta</taxon>
        <taxon>Embryophyta</taxon>
        <taxon>Tracheophyta</taxon>
        <taxon>Spermatophyta</taxon>
        <taxon>Magnoliopsida</taxon>
        <taxon>eudicotyledons</taxon>
        <taxon>Gunneridae</taxon>
        <taxon>Pentapetalae</taxon>
        <taxon>rosids</taxon>
        <taxon>malvids</taxon>
        <taxon>Sapindales</taxon>
        <taxon>Sapindaceae</taxon>
        <taxon>Hippocastanoideae</taxon>
        <taxon>Acereae</taxon>
        <taxon>Dipteronia</taxon>
    </lineage>
</organism>
<dbReference type="PANTHER" id="PTHR46328">
    <property type="entry name" value="FAR-RED IMPAIRED RESPONSIVE (FAR1) FAMILY PROTEIN-RELATED"/>
    <property type="match status" value="1"/>
</dbReference>
<comment type="caution">
    <text evidence="2">The sequence shown here is derived from an EMBL/GenBank/DDBJ whole genome shotgun (WGS) entry which is preliminary data.</text>
</comment>
<sequence length="90" mass="10347">MEDTFEGEEDGELKVGMEVHSDKAAYDLCNAYAIKKGFSIPKWHIQRDATNNIRQREFVCSKEGIYKDQDLCEVKKLNKLDTRTGCKAMI</sequence>
<keyword evidence="3" id="KW-1185">Reference proteome</keyword>
<dbReference type="Proteomes" id="UP001281410">
    <property type="component" value="Unassembled WGS sequence"/>
</dbReference>